<keyword evidence="2" id="KW-1185">Reference proteome</keyword>
<evidence type="ECO:0000313" key="2">
    <source>
        <dbReference type="Proteomes" id="UP001148662"/>
    </source>
</evidence>
<name>A0ACC1SPN0_9APHY</name>
<evidence type="ECO:0000313" key="1">
    <source>
        <dbReference type="EMBL" id="KAJ3543912.1"/>
    </source>
</evidence>
<dbReference type="Proteomes" id="UP001148662">
    <property type="component" value="Unassembled WGS sequence"/>
</dbReference>
<reference evidence="1" key="1">
    <citation type="submission" date="2022-07" db="EMBL/GenBank/DDBJ databases">
        <title>Genome Sequence of Phlebia brevispora.</title>
        <authorList>
            <person name="Buettner E."/>
        </authorList>
    </citation>
    <scope>NUCLEOTIDE SEQUENCE</scope>
    <source>
        <strain evidence="1">MPL23</strain>
    </source>
</reference>
<sequence>MTPSSHLSATPLTRRLASFLTFSRLIIISSILRITLIAYSEWHDAHSVVKYTDVDYRVFSDATRFLLDYSATNVDENVNVAKGILGQQLGVGDPYRRATYRYTPLLAVLLAPNEWIHPAFGKFLFAACDIGAGLLIYRMLIRFVLPYAQDTRSTPSKGKGSVKPATDTRLPVATLAGHATLLTATHLLNPLVFSISTRGSSESVLSLFVLASLYCALDARWDAAAVMLGLATHWKIYPFIYGFACLGVIGGSTGHAAWVGRMVNLRTVRFACVSLATFVALGGMMYLVWGYPFLYNAYLYHLHRLDHRHNFSPYFYLIYLTYPMPSSSTAGLSIWQQILRSPLASFVPQMTLSLGAGFLFGRHKHDLPFAWFVQTFAFVIFNKFTYAIGWHY</sequence>
<protein>
    <submittedName>
        <fullName evidence="1">Uncharacterized protein</fullName>
    </submittedName>
</protein>
<dbReference type="EMBL" id="JANHOG010001108">
    <property type="protein sequence ID" value="KAJ3543912.1"/>
    <property type="molecule type" value="Genomic_DNA"/>
</dbReference>
<gene>
    <name evidence="1" type="ORF">NM688_g5801</name>
</gene>
<accession>A0ACC1SPN0</accession>
<proteinExistence type="predicted"/>
<comment type="caution">
    <text evidence="1">The sequence shown here is derived from an EMBL/GenBank/DDBJ whole genome shotgun (WGS) entry which is preliminary data.</text>
</comment>
<organism evidence="1 2">
    <name type="scientific">Phlebia brevispora</name>
    <dbReference type="NCBI Taxonomy" id="194682"/>
    <lineage>
        <taxon>Eukaryota</taxon>
        <taxon>Fungi</taxon>
        <taxon>Dikarya</taxon>
        <taxon>Basidiomycota</taxon>
        <taxon>Agaricomycotina</taxon>
        <taxon>Agaricomycetes</taxon>
        <taxon>Polyporales</taxon>
        <taxon>Meruliaceae</taxon>
        <taxon>Phlebia</taxon>
    </lineage>
</organism>